<comment type="caution">
    <text evidence="2">The sequence shown here is derived from an EMBL/GenBank/DDBJ whole genome shotgun (WGS) entry which is preliminary data.</text>
</comment>
<organism evidence="2 3">
    <name type="scientific">Glutamicibacter mysorens</name>
    <dbReference type="NCBI Taxonomy" id="257984"/>
    <lineage>
        <taxon>Bacteria</taxon>
        <taxon>Bacillati</taxon>
        <taxon>Actinomycetota</taxon>
        <taxon>Actinomycetes</taxon>
        <taxon>Micrococcales</taxon>
        <taxon>Micrococcaceae</taxon>
        <taxon>Glutamicibacter</taxon>
    </lineage>
</organism>
<dbReference type="Proteomes" id="UP000229263">
    <property type="component" value="Unassembled WGS sequence"/>
</dbReference>
<dbReference type="PANTHER" id="PTHR22916:SF64">
    <property type="entry name" value="TRANSFERASE, PUTATIVE-RELATED"/>
    <property type="match status" value="1"/>
</dbReference>
<keyword evidence="3" id="KW-1185">Reference proteome</keyword>
<proteinExistence type="predicted"/>
<dbReference type="EMBL" id="PGEY01000001">
    <property type="protein sequence ID" value="PJJ43624.1"/>
    <property type="molecule type" value="Genomic_DNA"/>
</dbReference>
<sequence length="892" mass="103386">MTTFKNPLISVLVAAYNVEQFIDATLQSFDNQKSGLDQIEIIIVNDGSTDSTLRLAESWASGKANVKVVDKSNGGAASARKVAMENATGKWITSVDPDDILDDKYFDEIIKFLELDGAHNAHMLVTRILTLNDTNGRLSNNHPLEYRFRHGTRIVSLIDEPDIIQLGATALILREVLENNSLTYDTRIEPTFEDAHLLGRYLSKFEEPLVGLVPRAKYYYRKRADASSLVQSSWSKHERFSTVLRFGYLDLLKQVHWTYGYVPTWAQNMVLYDIFWYFKEDAGQYSRAAWIDDELRDEFLELLREIFGYISVATINRFWINPIWWTLRQVVITYFKCDPNELRIVQWSSSDAKQETNFSILQHPDYETDIDIWCDGELIEPTSENFVVHKFFDVPMLRERAIVVPRGHSKYTFIADEVRYYATKAKTKVPATNINHSRIALNWKDNRKSQSRIRNKRVRKLLSLKRTIYLRMLSTNQSFIRVIFQGGNSLIRSRIEKFRRAKASKKSEALLEMAKSEHALNKYRDVWILMDRPDKADDNAEHLYRFLQQNNPEINIIFVLQKASSDWDRLSREGFRLLEPGSDELVLAVLNAKFRISSDAVAACMYPVPRHLVNKGTSKFIFLQHGVLMNDLSRWLNPKDIAAITVSSVDEEKDLVGEDSPYVYKRSQVLPVGLARFDQLRNLSNQTDPVKKNRIVVMPTWRQHLRDTATRIESTEERQKYLESTQFFTEWMKVLHSSRLRHLCEQQGVRITFIPHPALREIIRSVSFPKHVEVADLSKSSMQLILSEAALFVTDYSSVAFDASFIGCPTIYYQFDRDEVFSGTHNFRVGYFDYKTHGLGPVVENSDDTIDTIYAYVNNTYDDSKYKERRMNTFINNDSNNCSRIVKAIRNV</sequence>
<dbReference type="SUPFAM" id="SSF53448">
    <property type="entry name" value="Nucleotide-diphospho-sugar transferases"/>
    <property type="match status" value="1"/>
</dbReference>
<evidence type="ECO:0000313" key="3">
    <source>
        <dbReference type="Proteomes" id="UP000229263"/>
    </source>
</evidence>
<dbReference type="InterPro" id="IPR001173">
    <property type="entry name" value="Glyco_trans_2-like"/>
</dbReference>
<feature type="domain" description="Glycosyltransferase 2-like" evidence="1">
    <location>
        <begin position="10"/>
        <end position="178"/>
    </location>
</feature>
<dbReference type="Pfam" id="PF00535">
    <property type="entry name" value="Glycos_transf_2"/>
    <property type="match status" value="1"/>
</dbReference>
<evidence type="ECO:0000259" key="1">
    <source>
        <dbReference type="Pfam" id="PF00535"/>
    </source>
</evidence>
<dbReference type="PANTHER" id="PTHR22916">
    <property type="entry name" value="GLYCOSYLTRANSFERASE"/>
    <property type="match status" value="1"/>
</dbReference>
<dbReference type="Gene3D" id="3.90.550.10">
    <property type="entry name" value="Spore Coat Polysaccharide Biosynthesis Protein SpsA, Chain A"/>
    <property type="match status" value="1"/>
</dbReference>
<protein>
    <submittedName>
        <fullName evidence="2">CDP-glycerol glycerophosphotransferase (TagB/SpsB family)</fullName>
    </submittedName>
</protein>
<dbReference type="Gene3D" id="3.40.50.12580">
    <property type="match status" value="1"/>
</dbReference>
<dbReference type="RefSeq" id="WP_066137852.1">
    <property type="nucleotide sequence ID" value="NZ_PGEY01000001.1"/>
</dbReference>
<dbReference type="InterPro" id="IPR007554">
    <property type="entry name" value="Glycerophosphate_synth"/>
</dbReference>
<evidence type="ECO:0000313" key="2">
    <source>
        <dbReference type="EMBL" id="PJJ43624.1"/>
    </source>
</evidence>
<name>A0ABX4MZQ2_9MICC</name>
<accession>A0ABX4MZQ2</accession>
<reference evidence="2 3" key="1">
    <citation type="submission" date="2017-11" db="EMBL/GenBank/DDBJ databases">
        <title>Sequencing the genomes of 1000 actinobacteria strains.</title>
        <authorList>
            <person name="Klenk H.-P."/>
        </authorList>
    </citation>
    <scope>NUCLEOTIDE SEQUENCE [LARGE SCALE GENOMIC DNA]</scope>
    <source>
        <strain evidence="2 3">DSM 12798</strain>
    </source>
</reference>
<dbReference type="InterPro" id="IPR043148">
    <property type="entry name" value="TagF_C"/>
</dbReference>
<dbReference type="InterPro" id="IPR029044">
    <property type="entry name" value="Nucleotide-diphossugar_trans"/>
</dbReference>
<dbReference type="SUPFAM" id="SSF53756">
    <property type="entry name" value="UDP-Glycosyltransferase/glycogen phosphorylase"/>
    <property type="match status" value="1"/>
</dbReference>
<dbReference type="Pfam" id="PF04464">
    <property type="entry name" value="Glyphos_transf"/>
    <property type="match status" value="1"/>
</dbReference>
<gene>
    <name evidence="2" type="ORF">ATK23_0820</name>
</gene>
<dbReference type="CDD" id="cd00761">
    <property type="entry name" value="Glyco_tranf_GTA_type"/>
    <property type="match status" value="1"/>
</dbReference>